<dbReference type="Pfam" id="PF00823">
    <property type="entry name" value="PPE"/>
    <property type="match status" value="1"/>
</dbReference>
<dbReference type="PANTHER" id="PTHR46766:SF1">
    <property type="entry name" value="GLUTAMINE-RICH PROTEIN 2"/>
    <property type="match status" value="1"/>
</dbReference>
<organism evidence="4 5">
    <name type="scientific">Mycobacterium haemophilum</name>
    <dbReference type="NCBI Taxonomy" id="29311"/>
    <lineage>
        <taxon>Bacteria</taxon>
        <taxon>Bacillati</taxon>
        <taxon>Actinomycetota</taxon>
        <taxon>Actinomycetes</taxon>
        <taxon>Mycobacteriales</taxon>
        <taxon>Mycobacteriaceae</taxon>
        <taxon>Mycobacterium</taxon>
    </lineage>
</organism>
<comment type="caution">
    <text evidence="4">The sequence shown here is derived from an EMBL/GenBank/DDBJ whole genome shotgun (WGS) entry which is preliminary data.</text>
</comment>
<dbReference type="RefSeq" id="WP_047315929.1">
    <property type="nucleotide sequence ID" value="NZ_LDPQ01000018.1"/>
</dbReference>
<dbReference type="PANTHER" id="PTHR46766">
    <property type="entry name" value="GLUTAMINE-RICH PROTEIN 2"/>
    <property type="match status" value="1"/>
</dbReference>
<feature type="domain" description="PPE" evidence="2">
    <location>
        <begin position="6"/>
        <end position="168"/>
    </location>
</feature>
<reference evidence="4 5" key="1">
    <citation type="submission" date="2015-05" db="EMBL/GenBank/DDBJ databases">
        <title>Genome sequence of Mycobacterium haemophilum.</title>
        <authorList>
            <person name="Greninger A.L."/>
            <person name="Cunningham G."/>
            <person name="Miller S."/>
        </authorList>
    </citation>
    <scope>NUCLEOTIDE SEQUENCE [LARGE SCALE GENOMIC DNA]</scope>
    <source>
        <strain evidence="5">UC1</strain>
    </source>
</reference>
<evidence type="ECO:0000259" key="2">
    <source>
        <dbReference type="Pfam" id="PF00823"/>
    </source>
</evidence>
<dbReference type="Pfam" id="PF12484">
    <property type="entry name" value="PPE-SVP"/>
    <property type="match status" value="1"/>
</dbReference>
<dbReference type="PATRIC" id="fig|29311.18.peg.1623"/>
<gene>
    <name evidence="4" type="ORF">ABH38_15805</name>
</gene>
<evidence type="ECO:0000313" key="4">
    <source>
        <dbReference type="EMBL" id="KLO35351.1"/>
    </source>
</evidence>
<dbReference type="OrthoDB" id="4705985at2"/>
<dbReference type="InterPro" id="IPR000030">
    <property type="entry name" value="PPE_dom"/>
</dbReference>
<dbReference type="Proteomes" id="UP000036334">
    <property type="component" value="Unassembled WGS sequence"/>
</dbReference>
<dbReference type="InterPro" id="IPR022171">
    <property type="entry name" value="PPE_C"/>
</dbReference>
<dbReference type="AlphaFoldDB" id="A0A0I9UFI4"/>
<sequence>MPATIDFAALPPEINSTRLHSGPGSAPLLAAASAWDRLAAELRTTALSYQRVLSALADDEWQGQASASMATATAAFVAWMWTAAHGAEQAALHAAEAVRAYETALAAMVSPDAIAANRAQRDLLITTNVLGQNIPAIAATEANYAEMWIQDALAMYTYASSSSSATRLTPFTEPQPIARPGGLATGSIAAAQITAETGSTDKSLSQLISAVPRHLQTLATPTISRTLDQMTDEELLPPWLKALWDNWGPDATIWGTVFSSPFMPGNWLGNFSDFLGLAVGQAASAVGDVATSPLDPVVTETVSATGAIGNPVTVGLAHASRVGPLSVPPSWTAVPQPSTSVAATLETTPTAAAPAMGAGVPGVPGSNLTGRSSLAQPRYGFRPTFVARPPAAG</sequence>
<evidence type="ECO:0000256" key="1">
    <source>
        <dbReference type="ARBA" id="ARBA00010652"/>
    </source>
</evidence>
<evidence type="ECO:0000259" key="3">
    <source>
        <dbReference type="Pfam" id="PF12484"/>
    </source>
</evidence>
<keyword evidence="5" id="KW-1185">Reference proteome</keyword>
<dbReference type="GO" id="GO:0052572">
    <property type="term" value="P:response to host immune response"/>
    <property type="evidence" value="ECO:0007669"/>
    <property type="project" value="TreeGrafter"/>
</dbReference>
<dbReference type="Gene3D" id="1.20.1260.20">
    <property type="entry name" value="PPE superfamily"/>
    <property type="match status" value="1"/>
</dbReference>
<proteinExistence type="inferred from homology"/>
<dbReference type="SUPFAM" id="SSF140459">
    <property type="entry name" value="PE/PPE dimer-like"/>
    <property type="match status" value="1"/>
</dbReference>
<evidence type="ECO:0000313" key="5">
    <source>
        <dbReference type="Proteomes" id="UP000036334"/>
    </source>
</evidence>
<name>A0A0I9UFI4_9MYCO</name>
<dbReference type="EMBL" id="LDPR01000015">
    <property type="protein sequence ID" value="KLO35351.1"/>
    <property type="molecule type" value="Genomic_DNA"/>
</dbReference>
<accession>A0A0I9UFI4</accession>
<feature type="domain" description="PPE family C-terminal" evidence="3">
    <location>
        <begin position="315"/>
        <end position="389"/>
    </location>
</feature>
<comment type="similarity">
    <text evidence="1">Belongs to the mycobacterial PPE family.</text>
</comment>
<dbReference type="InterPro" id="IPR038332">
    <property type="entry name" value="PPE_sf"/>
</dbReference>
<evidence type="ECO:0008006" key="6">
    <source>
        <dbReference type="Google" id="ProtNLM"/>
    </source>
</evidence>
<protein>
    <recommendedName>
        <fullName evidence="6">PPE family protein</fullName>
    </recommendedName>
</protein>
<dbReference type="FunFam" id="1.20.1260.20:FF:000001">
    <property type="entry name" value="PPE family protein PPE41"/>
    <property type="match status" value="1"/>
</dbReference>